<evidence type="ECO:0000256" key="1">
    <source>
        <dbReference type="SAM" id="SignalP"/>
    </source>
</evidence>
<protein>
    <recommendedName>
        <fullName evidence="4">MD-2-related lipid-recognition domain-containing protein</fullName>
    </recommendedName>
</protein>
<sequence length="178" mass="20261">MDVLSVICLASIITAAFSKECSHPNKTDINYHWWSCGKGTIEIHDVLVVNSEGKEEYPFDLTKPIYVISNVTNFGPVYTDMTLSMYLWYLSPSKGCKYRRIPTLGMMEDLDACQNGVTCPVPHGPQRIKLKLDFTPFRIILSKLKRNAVFKMRYKVTDRISGATFCFVVETQVAKHPQ</sequence>
<organism evidence="2 3">
    <name type="scientific">Gnathostoma spinigerum</name>
    <dbReference type="NCBI Taxonomy" id="75299"/>
    <lineage>
        <taxon>Eukaryota</taxon>
        <taxon>Metazoa</taxon>
        <taxon>Ecdysozoa</taxon>
        <taxon>Nematoda</taxon>
        <taxon>Chromadorea</taxon>
        <taxon>Rhabditida</taxon>
        <taxon>Spirurina</taxon>
        <taxon>Gnathostomatomorpha</taxon>
        <taxon>Gnathostomatoidea</taxon>
        <taxon>Gnathostomatidae</taxon>
        <taxon>Gnathostoma</taxon>
    </lineage>
</organism>
<evidence type="ECO:0008006" key="4">
    <source>
        <dbReference type="Google" id="ProtNLM"/>
    </source>
</evidence>
<dbReference type="PANTHER" id="PTHR35573">
    <property type="entry name" value="PROTEIN CBG22129"/>
    <property type="match status" value="1"/>
</dbReference>
<feature type="signal peptide" evidence="1">
    <location>
        <begin position="1"/>
        <end position="18"/>
    </location>
</feature>
<evidence type="ECO:0000313" key="2">
    <source>
        <dbReference type="EMBL" id="MFH4975855.1"/>
    </source>
</evidence>
<dbReference type="Proteomes" id="UP001608902">
    <property type="component" value="Unassembled WGS sequence"/>
</dbReference>
<proteinExistence type="predicted"/>
<evidence type="ECO:0000313" key="3">
    <source>
        <dbReference type="Proteomes" id="UP001608902"/>
    </source>
</evidence>
<feature type="chain" id="PRO_5044850699" description="MD-2-related lipid-recognition domain-containing protein" evidence="1">
    <location>
        <begin position="19"/>
        <end position="178"/>
    </location>
</feature>
<name>A0ABD6EHR0_9BILA</name>
<gene>
    <name evidence="2" type="ORF">AB6A40_002564</name>
</gene>
<accession>A0ABD6EHR0</accession>
<reference evidence="2 3" key="1">
    <citation type="submission" date="2024-08" db="EMBL/GenBank/DDBJ databases">
        <title>Gnathostoma spinigerum genome.</title>
        <authorList>
            <person name="Gonzalez-Bertolin B."/>
            <person name="Monzon S."/>
            <person name="Zaballos A."/>
            <person name="Jimenez P."/>
            <person name="Dekumyoy P."/>
            <person name="Varona S."/>
            <person name="Cuesta I."/>
            <person name="Sumanam S."/>
            <person name="Adisakwattana P."/>
            <person name="Gasser R.B."/>
            <person name="Hernandez-Gonzalez A."/>
            <person name="Young N.D."/>
            <person name="Perteguer M.J."/>
        </authorList>
    </citation>
    <scope>NUCLEOTIDE SEQUENCE [LARGE SCALE GENOMIC DNA]</scope>
    <source>
        <strain evidence="2">AL3</strain>
        <tissue evidence="2">Liver</tissue>
    </source>
</reference>
<comment type="caution">
    <text evidence="2">The sequence shown here is derived from an EMBL/GenBank/DDBJ whole genome shotgun (WGS) entry which is preliminary data.</text>
</comment>
<dbReference type="AlphaFoldDB" id="A0ABD6EHR0"/>
<dbReference type="EMBL" id="JBGFUD010001159">
    <property type="protein sequence ID" value="MFH4975855.1"/>
    <property type="molecule type" value="Genomic_DNA"/>
</dbReference>
<keyword evidence="1" id="KW-0732">Signal</keyword>
<keyword evidence="3" id="KW-1185">Reference proteome</keyword>